<dbReference type="OrthoDB" id="6819047at2759"/>
<comment type="subcellular location">
    <subcellularLocation>
        <location evidence="1">Cell membrane</location>
        <topology evidence="1">Multi-pass membrane protein</topology>
    </subcellularLocation>
</comment>
<proteinExistence type="predicted"/>
<evidence type="ECO:0000256" key="6">
    <source>
        <dbReference type="ARBA" id="ARBA00023170"/>
    </source>
</evidence>
<feature type="transmembrane region" description="Helical" evidence="8">
    <location>
        <begin position="543"/>
        <end position="564"/>
    </location>
</feature>
<feature type="transmembrane region" description="Helical" evidence="8">
    <location>
        <begin position="364"/>
        <end position="388"/>
    </location>
</feature>
<organism evidence="10 11">
    <name type="scientific">Psylliodes chrysocephalus</name>
    <dbReference type="NCBI Taxonomy" id="3402493"/>
    <lineage>
        <taxon>Eukaryota</taxon>
        <taxon>Metazoa</taxon>
        <taxon>Ecdysozoa</taxon>
        <taxon>Arthropoda</taxon>
        <taxon>Hexapoda</taxon>
        <taxon>Insecta</taxon>
        <taxon>Pterygota</taxon>
        <taxon>Neoptera</taxon>
        <taxon>Endopterygota</taxon>
        <taxon>Coleoptera</taxon>
        <taxon>Polyphaga</taxon>
        <taxon>Cucujiformia</taxon>
        <taxon>Chrysomeloidea</taxon>
        <taxon>Chrysomelidae</taxon>
        <taxon>Galerucinae</taxon>
        <taxon>Alticini</taxon>
        <taxon>Psylliodes</taxon>
    </lineage>
</organism>
<keyword evidence="6" id="KW-0675">Receptor</keyword>
<name>A0A9P0G5Z0_9CUCU</name>
<evidence type="ECO:0000256" key="2">
    <source>
        <dbReference type="ARBA" id="ARBA00022475"/>
    </source>
</evidence>
<dbReference type="EMBL" id="OV651823">
    <property type="protein sequence ID" value="CAH1101163.1"/>
    <property type="molecule type" value="Genomic_DNA"/>
</dbReference>
<dbReference type="PANTHER" id="PTHR42643">
    <property type="entry name" value="IONOTROPIC RECEPTOR 20A-RELATED"/>
    <property type="match status" value="1"/>
</dbReference>
<evidence type="ECO:0000256" key="3">
    <source>
        <dbReference type="ARBA" id="ARBA00022692"/>
    </source>
</evidence>
<keyword evidence="9" id="KW-0732">Signal</keyword>
<evidence type="ECO:0000256" key="7">
    <source>
        <dbReference type="ARBA" id="ARBA00023180"/>
    </source>
</evidence>
<keyword evidence="2" id="KW-1003">Cell membrane</keyword>
<feature type="transmembrane region" description="Helical" evidence="8">
    <location>
        <begin position="308"/>
        <end position="327"/>
    </location>
</feature>
<dbReference type="InterPro" id="IPR052192">
    <property type="entry name" value="Insect_Ionotropic_Sensory_Rcpt"/>
</dbReference>
<keyword evidence="5 8" id="KW-0472">Membrane</keyword>
<dbReference type="PANTHER" id="PTHR42643:SF35">
    <property type="entry name" value="IONOTROPIC RECEPTOR 68A, ISOFORM A"/>
    <property type="match status" value="1"/>
</dbReference>
<dbReference type="GO" id="GO:0005886">
    <property type="term" value="C:plasma membrane"/>
    <property type="evidence" value="ECO:0007669"/>
    <property type="project" value="UniProtKB-SubCell"/>
</dbReference>
<dbReference type="SUPFAM" id="SSF53850">
    <property type="entry name" value="Periplasmic binding protein-like II"/>
    <property type="match status" value="1"/>
</dbReference>
<gene>
    <name evidence="10" type="ORF">PSYICH_LOCUS2817</name>
</gene>
<feature type="signal peptide" evidence="9">
    <location>
        <begin position="1"/>
        <end position="17"/>
    </location>
</feature>
<evidence type="ECO:0000313" key="10">
    <source>
        <dbReference type="EMBL" id="CAH1101163.1"/>
    </source>
</evidence>
<evidence type="ECO:0000256" key="5">
    <source>
        <dbReference type="ARBA" id="ARBA00023136"/>
    </source>
</evidence>
<keyword evidence="11" id="KW-1185">Reference proteome</keyword>
<protein>
    <recommendedName>
        <fullName evidence="12">Ionotropic receptor</fullName>
    </recommendedName>
</protein>
<evidence type="ECO:0000256" key="8">
    <source>
        <dbReference type="SAM" id="Phobius"/>
    </source>
</evidence>
<accession>A0A9P0G5Z0</accession>
<evidence type="ECO:0000256" key="9">
    <source>
        <dbReference type="SAM" id="SignalP"/>
    </source>
</evidence>
<evidence type="ECO:0000256" key="4">
    <source>
        <dbReference type="ARBA" id="ARBA00022989"/>
    </source>
</evidence>
<keyword evidence="7" id="KW-0325">Glycoprotein</keyword>
<sequence>MLIKYFILFIYITQVVANPLILVRKSLVEEKLYKFFEKISKCSNFVSQTCNFSRNIPSDLLNITNWFISRMNCTILLYDKFNQKSKYVFNVNQIYLFINSSDDIFNVADTLSLDENYQPLLKVIFIITKPVKNKDFLEKLLPYIWEKNISRFIVVFVRDELEIYTYYPFEINKIKKIRKYGKKCQMMFRDKAKNLNGAPLRAAVFDRVPYSMYCDGRWKGQDIDNLKHIAKGLNASIQIIGTTDYQLKNGTSMYLYTNQADVIMVRLFETGYFGNSTSSYPFGVDHKVVMVPTPKKEPRIQLVQFNNAIAYTFALLVLLLLSLFSFINKINKIDFSFYCITLWAIFWLNPACNLNKFKGKFKALLLLLIFAFMIMGNYFGPALISVLVSVRAKKPISTLEELRKSNLSIYIADYYIENGYISDSLGLNDKFIPVLQPEYILKLINVTELYYGFVVRKDAATFFSNELRYSNGLPIYTVVDESLLPGVNVYSLQKNSPYCRGFNTWLLRIQQYGFSIYKKRQNKSTSKSDEILALSLKHFSVTFLMLILGYGIAGVAFLMELVWYRYGNLFLEYKLNLFRTILKLS</sequence>
<feature type="chain" id="PRO_5040111472" description="Ionotropic receptor" evidence="9">
    <location>
        <begin position="18"/>
        <end position="585"/>
    </location>
</feature>
<dbReference type="Proteomes" id="UP001153636">
    <property type="component" value="Chromosome 11"/>
</dbReference>
<evidence type="ECO:0008006" key="12">
    <source>
        <dbReference type="Google" id="ProtNLM"/>
    </source>
</evidence>
<dbReference type="AlphaFoldDB" id="A0A9P0G5Z0"/>
<feature type="transmembrane region" description="Helical" evidence="8">
    <location>
        <begin position="333"/>
        <end position="352"/>
    </location>
</feature>
<keyword evidence="3 8" id="KW-0812">Transmembrane</keyword>
<evidence type="ECO:0000313" key="11">
    <source>
        <dbReference type="Proteomes" id="UP001153636"/>
    </source>
</evidence>
<evidence type="ECO:0000256" key="1">
    <source>
        <dbReference type="ARBA" id="ARBA00004651"/>
    </source>
</evidence>
<reference evidence="10" key="1">
    <citation type="submission" date="2022-01" db="EMBL/GenBank/DDBJ databases">
        <authorList>
            <person name="King R."/>
        </authorList>
    </citation>
    <scope>NUCLEOTIDE SEQUENCE</scope>
</reference>
<keyword evidence="4 8" id="KW-1133">Transmembrane helix</keyword>